<comment type="caution">
    <text evidence="1">The sequence shown here is derived from an EMBL/GenBank/DDBJ whole genome shotgun (WGS) entry which is preliminary data.</text>
</comment>
<accession>A0A3E2CDJ4</accession>
<protein>
    <submittedName>
        <fullName evidence="1">Uncharacterized protein</fullName>
    </submittedName>
</protein>
<reference evidence="1 2" key="1">
    <citation type="submission" date="2017-07" db="EMBL/GenBank/DDBJ databases">
        <title>A comparative genomics approach to explaining the enigmatic role of Gardnerella vaginalis in the vaginal microbiome.</title>
        <authorList>
            <person name="Vancuren S.J."/>
            <person name="Hill J.E."/>
        </authorList>
    </citation>
    <scope>NUCLEOTIDE SEQUENCE [LARGE SCALE GENOMIC DNA]</scope>
    <source>
        <strain evidence="1 2">WP023</strain>
    </source>
</reference>
<gene>
    <name evidence="1" type="ORF">CG405_02500</name>
</gene>
<dbReference type="EMBL" id="NNRU01000002">
    <property type="protein sequence ID" value="RFT29828.1"/>
    <property type="molecule type" value="Genomic_DNA"/>
</dbReference>
<evidence type="ECO:0000313" key="1">
    <source>
        <dbReference type="EMBL" id="RFT29828.1"/>
    </source>
</evidence>
<dbReference type="Proteomes" id="UP000258379">
    <property type="component" value="Unassembled WGS sequence"/>
</dbReference>
<dbReference type="AlphaFoldDB" id="A0A3E2CDJ4"/>
<proteinExistence type="predicted"/>
<organism evidence="1 2">
    <name type="scientific">Gardnerella vaginalis</name>
    <dbReference type="NCBI Taxonomy" id="2702"/>
    <lineage>
        <taxon>Bacteria</taxon>
        <taxon>Bacillati</taxon>
        <taxon>Actinomycetota</taxon>
        <taxon>Actinomycetes</taxon>
        <taxon>Bifidobacteriales</taxon>
        <taxon>Bifidobacteriaceae</taxon>
        <taxon>Gardnerella</taxon>
    </lineage>
</organism>
<sequence length="45" mass="5347">MNLLQINSVCRCQINSFKILLKIHLYSFTAAWSPQYLQNDVTFRK</sequence>
<name>A0A3E2CDJ4_GARVA</name>
<evidence type="ECO:0000313" key="2">
    <source>
        <dbReference type="Proteomes" id="UP000258379"/>
    </source>
</evidence>